<reference evidence="3 4" key="1">
    <citation type="submission" date="2023-08" db="EMBL/GenBank/DDBJ databases">
        <title>Complete genome sequence of Geobacillus thermodenitrificans K1041, a genetically tractable strain representative of the genus Geobacillus.</title>
        <authorList>
            <person name="Kani S."/>
            <person name="Suzuki H."/>
        </authorList>
    </citation>
    <scope>NUCLEOTIDE SEQUENCE [LARGE SCALE GENOMIC DNA]</scope>
    <source>
        <strain evidence="3 4">K1041</strain>
    </source>
</reference>
<keyword evidence="4" id="KW-1185">Reference proteome</keyword>
<sequence length="239" mass="26578">MLEWKKRLSFVIVAAVFGVMLAVELRTTMPSEERDTRDIWELRADLTKEQQLEQQLLEELEDYEEKLRHYQEKEAAGGGAALEATVAELREEAGLTEVKGSGIVLMIAPFSTADYVGPVTATVSPELLQRLVNELNKYGAREIAIGGERLTNRTAIRDINGITNVGRRPIRLPVEVKAIADDVDKLYSGLAVSPIRDDFIVENLELSISKPKSVIVIPPSTERPDVKYMETASAGKEEK</sequence>
<comment type="similarity">
    <text evidence="1">Belongs to the UPF0749 family.</text>
</comment>
<gene>
    <name evidence="3" type="ORF">HSX42_06005</name>
</gene>
<dbReference type="Gene3D" id="3.30.70.1880">
    <property type="entry name" value="Protein of unknown function DUF881"/>
    <property type="match status" value="1"/>
</dbReference>
<evidence type="ECO:0000256" key="2">
    <source>
        <dbReference type="SAM" id="Coils"/>
    </source>
</evidence>
<dbReference type="EMBL" id="CP133461">
    <property type="protein sequence ID" value="WMV77319.1"/>
    <property type="molecule type" value="Genomic_DNA"/>
</dbReference>
<evidence type="ECO:0000313" key="3">
    <source>
        <dbReference type="EMBL" id="WMV77319.1"/>
    </source>
</evidence>
<name>A0ABY9QEK9_GEOTD</name>
<dbReference type="Pfam" id="PF05949">
    <property type="entry name" value="DUF881"/>
    <property type="match status" value="1"/>
</dbReference>
<dbReference type="PANTHER" id="PTHR37313">
    <property type="entry name" value="UPF0749 PROTEIN RV1825"/>
    <property type="match status" value="1"/>
</dbReference>
<protein>
    <submittedName>
        <fullName evidence="3">DUF881 domain-containing protein</fullName>
    </submittedName>
</protein>
<keyword evidence="2" id="KW-0175">Coiled coil</keyword>
<accession>A0ABY9QEK9</accession>
<evidence type="ECO:0000313" key="4">
    <source>
        <dbReference type="Proteomes" id="UP001297580"/>
    </source>
</evidence>
<organism evidence="3 4">
    <name type="scientific">Geobacillus thermodenitrificans</name>
    <dbReference type="NCBI Taxonomy" id="33940"/>
    <lineage>
        <taxon>Bacteria</taxon>
        <taxon>Bacillati</taxon>
        <taxon>Bacillota</taxon>
        <taxon>Bacilli</taxon>
        <taxon>Bacillales</taxon>
        <taxon>Anoxybacillaceae</taxon>
        <taxon>Geobacillus</taxon>
    </lineage>
</organism>
<dbReference type="PANTHER" id="PTHR37313:SF2">
    <property type="entry name" value="UPF0749 PROTEIN YLXX"/>
    <property type="match status" value="1"/>
</dbReference>
<dbReference type="Proteomes" id="UP001297580">
    <property type="component" value="Chromosome"/>
</dbReference>
<dbReference type="InterPro" id="IPR010273">
    <property type="entry name" value="DUF881"/>
</dbReference>
<evidence type="ECO:0000256" key="1">
    <source>
        <dbReference type="ARBA" id="ARBA00009108"/>
    </source>
</evidence>
<feature type="coiled-coil region" evidence="2">
    <location>
        <begin position="43"/>
        <end position="73"/>
    </location>
</feature>
<proteinExistence type="inferred from homology"/>